<protein>
    <submittedName>
        <fullName evidence="1">Uncharacterized protein</fullName>
    </submittedName>
</protein>
<comment type="caution">
    <text evidence="1">The sequence shown here is derived from an EMBL/GenBank/DDBJ whole genome shotgun (WGS) entry which is preliminary data.</text>
</comment>
<reference evidence="1" key="2">
    <citation type="submission" date="2020-09" db="EMBL/GenBank/DDBJ databases">
        <authorList>
            <person name="Sun Q."/>
            <person name="Zhou Y."/>
        </authorList>
    </citation>
    <scope>NUCLEOTIDE SEQUENCE</scope>
    <source>
        <strain evidence="1">CGMCC 1.12698</strain>
    </source>
</reference>
<dbReference type="EMBL" id="BMFK01000001">
    <property type="protein sequence ID" value="GGE71488.1"/>
    <property type="molecule type" value="Genomic_DNA"/>
</dbReference>
<accession>A0A917AUS7</accession>
<evidence type="ECO:0000313" key="2">
    <source>
        <dbReference type="Proteomes" id="UP000605259"/>
    </source>
</evidence>
<name>A0A917AUS7_9BACI</name>
<evidence type="ECO:0000313" key="1">
    <source>
        <dbReference type="EMBL" id="GGE71488.1"/>
    </source>
</evidence>
<reference evidence="1" key="1">
    <citation type="journal article" date="2014" name="Int. J. Syst. Evol. Microbiol.">
        <title>Complete genome sequence of Corynebacterium casei LMG S-19264T (=DSM 44701T), isolated from a smear-ripened cheese.</title>
        <authorList>
            <consortium name="US DOE Joint Genome Institute (JGI-PGF)"/>
            <person name="Walter F."/>
            <person name="Albersmeier A."/>
            <person name="Kalinowski J."/>
            <person name="Ruckert C."/>
        </authorList>
    </citation>
    <scope>NUCLEOTIDE SEQUENCE</scope>
    <source>
        <strain evidence="1">CGMCC 1.12698</strain>
    </source>
</reference>
<proteinExistence type="predicted"/>
<keyword evidence="2" id="KW-1185">Reference proteome</keyword>
<dbReference type="RefSeq" id="WP_188388375.1">
    <property type="nucleotide sequence ID" value="NZ_BMFK01000001.1"/>
</dbReference>
<dbReference type="AlphaFoldDB" id="A0A917AUS7"/>
<sequence length="109" mass="12764">MLTYTCTLSLDDRSKFISNLFYALREAKFEHPFIEELTDSTLIVTQKHYFSASCKISYTLLLKKDANHLTLLTCGGKKSLFEQWTYGTYERKMVSLIEEVVHKNREPIM</sequence>
<dbReference type="Proteomes" id="UP000605259">
    <property type="component" value="Unassembled WGS sequence"/>
</dbReference>
<organism evidence="1 2">
    <name type="scientific">Priestia taiwanensis</name>
    <dbReference type="NCBI Taxonomy" id="1347902"/>
    <lineage>
        <taxon>Bacteria</taxon>
        <taxon>Bacillati</taxon>
        <taxon>Bacillota</taxon>
        <taxon>Bacilli</taxon>
        <taxon>Bacillales</taxon>
        <taxon>Bacillaceae</taxon>
        <taxon>Priestia</taxon>
    </lineage>
</organism>
<gene>
    <name evidence="1" type="ORF">GCM10007140_21780</name>
</gene>